<dbReference type="InterPro" id="IPR029033">
    <property type="entry name" value="His_PPase_superfam"/>
</dbReference>
<dbReference type="Pfam" id="PF00300">
    <property type="entry name" value="His_Phos_1"/>
    <property type="match status" value="1"/>
</dbReference>
<evidence type="ECO:0000313" key="2">
    <source>
        <dbReference type="Proteomes" id="UP001168528"/>
    </source>
</evidence>
<dbReference type="SUPFAM" id="SSF53254">
    <property type="entry name" value="Phosphoglycerate mutase-like"/>
    <property type="match status" value="1"/>
</dbReference>
<organism evidence="1 2">
    <name type="scientific">Rhodocytophaga aerolata</name>
    <dbReference type="NCBI Taxonomy" id="455078"/>
    <lineage>
        <taxon>Bacteria</taxon>
        <taxon>Pseudomonadati</taxon>
        <taxon>Bacteroidota</taxon>
        <taxon>Cytophagia</taxon>
        <taxon>Cytophagales</taxon>
        <taxon>Rhodocytophagaceae</taxon>
        <taxon>Rhodocytophaga</taxon>
    </lineage>
</organism>
<accession>A0ABT8RAA9</accession>
<dbReference type="SMART" id="SM00855">
    <property type="entry name" value="PGAM"/>
    <property type="match status" value="1"/>
</dbReference>
<gene>
    <name evidence="1" type="ORF">Q0590_22140</name>
</gene>
<dbReference type="RefSeq" id="WP_302039796.1">
    <property type="nucleotide sequence ID" value="NZ_JAUKPO010000015.1"/>
</dbReference>
<dbReference type="Proteomes" id="UP001168528">
    <property type="component" value="Unassembled WGS sequence"/>
</dbReference>
<proteinExistence type="predicted"/>
<sequence length="167" mass="18928">MKKLFLIRHAKSSWDDASLPDEERPLNKRGKKDAPLMGSLLRKQGITPDLIISSPAKRAFSTAKKMAKELAYPKDHILTFDKLYLSSPAALLEVIKSQPAEVRTLLVFGHNPELTQLVPLLCDHPIDSIPTSGVVSITFQTDTWQKIEKMNGRFDFFDYPKMHKEPL</sequence>
<name>A0ABT8RAA9_9BACT</name>
<evidence type="ECO:0000313" key="1">
    <source>
        <dbReference type="EMBL" id="MDO1448995.1"/>
    </source>
</evidence>
<protein>
    <submittedName>
        <fullName evidence="1">Histidine phosphatase family protein</fullName>
    </submittedName>
</protein>
<keyword evidence="2" id="KW-1185">Reference proteome</keyword>
<reference evidence="1" key="1">
    <citation type="submission" date="2023-07" db="EMBL/GenBank/DDBJ databases">
        <title>The genome sequence of Rhodocytophaga aerolata KACC 12507.</title>
        <authorList>
            <person name="Zhang X."/>
        </authorList>
    </citation>
    <scope>NUCLEOTIDE SEQUENCE</scope>
    <source>
        <strain evidence="1">KACC 12507</strain>
    </source>
</reference>
<dbReference type="EMBL" id="JAUKPO010000015">
    <property type="protein sequence ID" value="MDO1448995.1"/>
    <property type="molecule type" value="Genomic_DNA"/>
</dbReference>
<dbReference type="PANTHER" id="PTHR47623">
    <property type="entry name" value="OS09G0287300 PROTEIN"/>
    <property type="match status" value="1"/>
</dbReference>
<dbReference type="CDD" id="cd07067">
    <property type="entry name" value="HP_PGM_like"/>
    <property type="match status" value="1"/>
</dbReference>
<dbReference type="InterPro" id="IPR013078">
    <property type="entry name" value="His_Pase_superF_clade-1"/>
</dbReference>
<dbReference type="Gene3D" id="3.40.50.1240">
    <property type="entry name" value="Phosphoglycerate mutase-like"/>
    <property type="match status" value="1"/>
</dbReference>
<comment type="caution">
    <text evidence="1">The sequence shown here is derived from an EMBL/GenBank/DDBJ whole genome shotgun (WGS) entry which is preliminary data.</text>
</comment>
<dbReference type="PANTHER" id="PTHR47623:SF1">
    <property type="entry name" value="OS09G0287300 PROTEIN"/>
    <property type="match status" value="1"/>
</dbReference>